<feature type="domain" description="Major facilitator superfamily (MFS) profile" evidence="8">
    <location>
        <begin position="65"/>
        <end position="519"/>
    </location>
</feature>
<evidence type="ECO:0000256" key="1">
    <source>
        <dbReference type="ARBA" id="ARBA00004141"/>
    </source>
</evidence>
<feature type="transmembrane region" description="Helical" evidence="7">
    <location>
        <begin position="100"/>
        <end position="118"/>
    </location>
</feature>
<keyword evidence="2" id="KW-0813">Transport</keyword>
<dbReference type="VEuPathDB" id="FungiDB:EYZ11_006772"/>
<dbReference type="EMBL" id="QUQM01000002">
    <property type="protein sequence ID" value="KAA8651263.1"/>
    <property type="molecule type" value="Genomic_DNA"/>
</dbReference>
<dbReference type="Gene3D" id="1.20.1250.20">
    <property type="entry name" value="MFS general substrate transporter like domains"/>
    <property type="match status" value="1"/>
</dbReference>
<dbReference type="GO" id="GO:0022857">
    <property type="term" value="F:transmembrane transporter activity"/>
    <property type="evidence" value="ECO:0007669"/>
    <property type="project" value="InterPro"/>
</dbReference>
<keyword evidence="3 7" id="KW-0812">Transmembrane</keyword>
<sequence length="560" mass="59696">MAAKPTAPTANRDISSPKHGHANTTVTNSEDELMSHKEKHEAAPPPAPAGTPKPVYPTGFKLVLVVLSLLLAMFLVALDMSIIATAIPKITREFGSLDQVGWYGSGFFLTLGAFVSFWGKAFKHGPVKWVFLGSIFIFEIGSLICGVAQNSTTLIAGRAVQGVGGAGTTSGVYLLMAISLPPPKVPTYLGLTGGIFSLASVAGPLLGGAFTDRVTWRWCFFINLPIGGLVMIIIALVYQPPAFMKPVPITPKELLLTLDLPGMALLIGSLTCFFLALEWGGTTKAWNSSEVIGTLIGWVLLTIIFGILEWKQGERAVIVGRIMRRRTIWVCSAFIGCTNFAGFARTYNLPIYFQAIDGVSPWQSGVRVLPTILSLCKIGWYQPFLIVGSMLAIIGGGLIYTFNIGTPTGKWIGYQIIAGFGLGLAIQTPVIVAQSTTAQPDVGMAMSNVLFFQFVGGSFGTSCAQAIFNNGLLKSLPRLAPDVSPESVQSTGAYDLRGVFSGDQLLGVLQAYMVGLKHAWIMSIVLSGATLILAFCGEWINIKPKALPAVSQPKNNDSAA</sequence>
<evidence type="ECO:0000256" key="4">
    <source>
        <dbReference type="ARBA" id="ARBA00022989"/>
    </source>
</evidence>
<dbReference type="InterPro" id="IPR036259">
    <property type="entry name" value="MFS_trans_sf"/>
</dbReference>
<dbReference type="AlphaFoldDB" id="A0A5M9N270"/>
<evidence type="ECO:0000256" key="7">
    <source>
        <dbReference type="SAM" id="Phobius"/>
    </source>
</evidence>
<dbReference type="SUPFAM" id="SSF103473">
    <property type="entry name" value="MFS general substrate transporter"/>
    <property type="match status" value="1"/>
</dbReference>
<organism evidence="9 10">
    <name type="scientific">Aspergillus tanneri</name>
    <dbReference type="NCBI Taxonomy" id="1220188"/>
    <lineage>
        <taxon>Eukaryota</taxon>
        <taxon>Fungi</taxon>
        <taxon>Dikarya</taxon>
        <taxon>Ascomycota</taxon>
        <taxon>Pezizomycotina</taxon>
        <taxon>Eurotiomycetes</taxon>
        <taxon>Eurotiomycetidae</taxon>
        <taxon>Eurotiales</taxon>
        <taxon>Aspergillaceae</taxon>
        <taxon>Aspergillus</taxon>
        <taxon>Aspergillus subgen. Circumdati</taxon>
    </lineage>
</organism>
<evidence type="ECO:0000256" key="5">
    <source>
        <dbReference type="ARBA" id="ARBA00023136"/>
    </source>
</evidence>
<dbReference type="PROSITE" id="PS50850">
    <property type="entry name" value="MFS"/>
    <property type="match status" value="1"/>
</dbReference>
<feature type="transmembrane region" description="Helical" evidence="7">
    <location>
        <begin position="412"/>
        <end position="433"/>
    </location>
</feature>
<evidence type="ECO:0000259" key="8">
    <source>
        <dbReference type="PROSITE" id="PS50850"/>
    </source>
</evidence>
<feature type="region of interest" description="Disordered" evidence="6">
    <location>
        <begin position="1"/>
        <end position="50"/>
    </location>
</feature>
<dbReference type="Proteomes" id="UP000324241">
    <property type="component" value="Unassembled WGS sequence"/>
</dbReference>
<feature type="transmembrane region" description="Helical" evidence="7">
    <location>
        <begin position="62"/>
        <end position="88"/>
    </location>
</feature>
<feature type="compositionally biased region" description="Basic and acidic residues" evidence="6">
    <location>
        <begin position="33"/>
        <end position="42"/>
    </location>
</feature>
<dbReference type="InterPro" id="IPR020846">
    <property type="entry name" value="MFS_dom"/>
</dbReference>
<dbReference type="PANTHER" id="PTHR23501">
    <property type="entry name" value="MAJOR FACILITATOR SUPERFAMILY"/>
    <property type="match status" value="1"/>
</dbReference>
<feature type="transmembrane region" description="Helical" evidence="7">
    <location>
        <begin position="155"/>
        <end position="176"/>
    </location>
</feature>
<feature type="transmembrane region" description="Helical" evidence="7">
    <location>
        <begin position="130"/>
        <end position="149"/>
    </location>
</feature>
<dbReference type="InterPro" id="IPR011701">
    <property type="entry name" value="MFS"/>
</dbReference>
<dbReference type="RefSeq" id="XP_033430624.1">
    <property type="nucleotide sequence ID" value="XM_033564867.1"/>
</dbReference>
<feature type="transmembrane region" description="Helical" evidence="7">
    <location>
        <begin position="258"/>
        <end position="279"/>
    </location>
</feature>
<dbReference type="OrthoDB" id="10021397at2759"/>
<dbReference type="GeneID" id="54322846"/>
<evidence type="ECO:0000256" key="6">
    <source>
        <dbReference type="SAM" id="MobiDB-lite"/>
    </source>
</evidence>
<evidence type="ECO:0000256" key="3">
    <source>
        <dbReference type="ARBA" id="ARBA00022692"/>
    </source>
</evidence>
<feature type="transmembrane region" description="Helical" evidence="7">
    <location>
        <begin position="519"/>
        <end position="540"/>
    </location>
</feature>
<reference evidence="9 10" key="1">
    <citation type="submission" date="2019-08" db="EMBL/GenBank/DDBJ databases">
        <title>The genome sequence of a newly discovered highly antifungal drug resistant Aspergillus species, Aspergillus tanneri NIH 1004.</title>
        <authorList>
            <person name="Mounaud S."/>
            <person name="Singh I."/>
            <person name="Joardar V."/>
            <person name="Pakala S."/>
            <person name="Pakala S."/>
            <person name="Venepally P."/>
            <person name="Chung J.K."/>
            <person name="Losada L."/>
            <person name="Nierman W.C."/>
        </authorList>
    </citation>
    <scope>NUCLEOTIDE SEQUENCE [LARGE SCALE GENOMIC DNA]</scope>
    <source>
        <strain evidence="9 10">NIH1004</strain>
    </source>
</reference>
<gene>
    <name evidence="9" type="ORF">ATNIH1004_000144</name>
</gene>
<keyword evidence="4 7" id="KW-1133">Transmembrane helix</keyword>
<dbReference type="FunFam" id="1.20.1720.10:FF:000012">
    <property type="entry name" value="MFS toxin efflux pump (AflT)"/>
    <property type="match status" value="1"/>
</dbReference>
<proteinExistence type="predicted"/>
<accession>A0A5M9N270</accession>
<feature type="transmembrane region" description="Helical" evidence="7">
    <location>
        <begin position="188"/>
        <end position="209"/>
    </location>
</feature>
<dbReference type="Pfam" id="PF07690">
    <property type="entry name" value="MFS_1"/>
    <property type="match status" value="1"/>
</dbReference>
<dbReference type="GO" id="GO:0005886">
    <property type="term" value="C:plasma membrane"/>
    <property type="evidence" value="ECO:0007669"/>
    <property type="project" value="TreeGrafter"/>
</dbReference>
<dbReference type="CDD" id="cd17502">
    <property type="entry name" value="MFS_Azr1_MDR_like"/>
    <property type="match status" value="1"/>
</dbReference>
<protein>
    <recommendedName>
        <fullName evidence="8">Major facilitator superfamily (MFS) profile domain-containing protein</fullName>
    </recommendedName>
</protein>
<dbReference type="PANTHER" id="PTHR23501:SF177">
    <property type="entry name" value="MAJOR FACILITATOR SUPERFAMILY (MFS) PROFILE DOMAIN-CONTAINING PROTEIN-RELATED"/>
    <property type="match status" value="1"/>
</dbReference>
<comment type="subcellular location">
    <subcellularLocation>
        <location evidence="1">Membrane</location>
        <topology evidence="1">Multi-pass membrane protein</topology>
    </subcellularLocation>
</comment>
<comment type="caution">
    <text evidence="9">The sequence shown here is derived from an EMBL/GenBank/DDBJ whole genome shotgun (WGS) entry which is preliminary data.</text>
</comment>
<feature type="transmembrane region" description="Helical" evidence="7">
    <location>
        <begin position="215"/>
        <end position="238"/>
    </location>
</feature>
<keyword evidence="5 7" id="KW-0472">Membrane</keyword>
<evidence type="ECO:0000313" key="9">
    <source>
        <dbReference type="EMBL" id="KAA8651263.1"/>
    </source>
</evidence>
<feature type="transmembrane region" description="Helical" evidence="7">
    <location>
        <begin position="445"/>
        <end position="468"/>
    </location>
</feature>
<evidence type="ECO:0000313" key="10">
    <source>
        <dbReference type="Proteomes" id="UP000324241"/>
    </source>
</evidence>
<feature type="transmembrane region" description="Helical" evidence="7">
    <location>
        <begin position="328"/>
        <end position="347"/>
    </location>
</feature>
<feature type="transmembrane region" description="Helical" evidence="7">
    <location>
        <begin position="380"/>
        <end position="400"/>
    </location>
</feature>
<evidence type="ECO:0000256" key="2">
    <source>
        <dbReference type="ARBA" id="ARBA00022448"/>
    </source>
</evidence>
<feature type="transmembrane region" description="Helical" evidence="7">
    <location>
        <begin position="291"/>
        <end position="308"/>
    </location>
</feature>
<name>A0A5M9N270_9EURO</name>